<dbReference type="EMBL" id="AGFM01000079">
    <property type="protein sequence ID" value="EHJ58465.1"/>
    <property type="molecule type" value="Genomic_DNA"/>
</dbReference>
<evidence type="ECO:0000313" key="1">
    <source>
        <dbReference type="EMBL" id="EHJ58465.1"/>
    </source>
</evidence>
<evidence type="ECO:0000313" key="2">
    <source>
        <dbReference type="Proteomes" id="UP000004030"/>
    </source>
</evidence>
<accession>G6EJQ2</accession>
<keyword evidence="2" id="KW-1185">Reference proteome</keyword>
<name>G6EJQ2_9SPHN</name>
<dbReference type="Proteomes" id="UP000004030">
    <property type="component" value="Unassembled WGS sequence"/>
</dbReference>
<dbReference type="PATRIC" id="fig|1088721.3.peg.4493"/>
<dbReference type="eggNOG" id="ENOG5033QR7">
    <property type="taxonomic scope" value="Bacteria"/>
</dbReference>
<sequence length="501" mass="56344">MLIVMDLNELLDVARTAGEPRPVDRSKIGMGGVDPLGLRQINFGLMDRVLPDLNNVASHIRPYTLMAWAWRRVRHILERGRRQSAQPEEMRDFVDRIEAIYAWSQFLIDPKADIPGAQAMRPMLDAVRYRFGGEEWEARRNMRRYSTGFISPLNYGPSLRTMGWLIPIEGAAGIFQPDPALEPVLDAFEKRVEAELDHEAFHRFGSVSVKRADAERWGKLWTMDKPRAAEAKAMFTRLGGERAAPARQKGVALIQAAYADLADEEATYEDIRMRMADRADAWNSANDRPIAADEWRAVQIRQLFRLALEGLFYWTIGALLPGPRSTGQLAQAFIDAVDETSKADSAGDWILVSKDTANPVQRLRSLQKVLRDQEQLPAAIVAALALCLREAPNQGHPFENPDRLPLSRAKREAEGWRELSPAGFVGRVLEIWIMAQHAYWSVGRGLADARNRGKTILRLRIVMDEGGWTLTPGTTRQGNPPEPTPDRLETATSLLVECGRL</sequence>
<comment type="caution">
    <text evidence="1">The sequence shown here is derived from an EMBL/GenBank/DDBJ whole genome shotgun (WGS) entry which is preliminary data.</text>
</comment>
<proteinExistence type="predicted"/>
<reference evidence="1 2" key="1">
    <citation type="journal article" date="2012" name="J. Bacteriol.">
        <title>Genome sequence of benzo(a)pyrene-degrading bacterium Novosphingobium pentaromativorans US6-1.</title>
        <authorList>
            <person name="Luo Y.R."/>
            <person name="Kang S.G."/>
            <person name="Kim S.J."/>
            <person name="Kim M.R."/>
            <person name="Li N."/>
            <person name="Lee J.H."/>
            <person name="Kwon K.K."/>
        </authorList>
    </citation>
    <scope>NUCLEOTIDE SEQUENCE [LARGE SCALE GENOMIC DNA]</scope>
    <source>
        <strain evidence="1 2">US6-1</strain>
    </source>
</reference>
<gene>
    <name evidence="1" type="ORF">NSU_4573</name>
</gene>
<dbReference type="AlphaFoldDB" id="G6EJQ2"/>
<protein>
    <recommendedName>
        <fullName evidence="3">Septum formation inhibitor-activating ATPase</fullName>
    </recommendedName>
</protein>
<organism evidence="1 2">
    <name type="scientific">Novosphingobium pentaromativorans US6-1</name>
    <dbReference type="NCBI Taxonomy" id="1088721"/>
    <lineage>
        <taxon>Bacteria</taxon>
        <taxon>Pseudomonadati</taxon>
        <taxon>Pseudomonadota</taxon>
        <taxon>Alphaproteobacteria</taxon>
        <taxon>Sphingomonadales</taxon>
        <taxon>Sphingomonadaceae</taxon>
        <taxon>Novosphingobium</taxon>
    </lineage>
</organism>
<evidence type="ECO:0008006" key="3">
    <source>
        <dbReference type="Google" id="ProtNLM"/>
    </source>
</evidence>